<feature type="non-terminal residue" evidence="1">
    <location>
        <position position="26"/>
    </location>
</feature>
<sequence>MIAPNMATMLGVVMTDALLTPAQCTE</sequence>
<reference evidence="1 2" key="2">
    <citation type="submission" date="2019-08" db="EMBL/GenBank/DDBJ databases">
        <authorList>
            <person name="Henke P."/>
        </authorList>
    </citation>
    <scope>NUCLEOTIDE SEQUENCE [LARGE SCALE GENOMIC DNA]</scope>
    <source>
        <strain evidence="1">Phe10_nw2017</strain>
    </source>
</reference>
<evidence type="ECO:0000313" key="1">
    <source>
        <dbReference type="EMBL" id="TWW08916.1"/>
    </source>
</evidence>
<gene>
    <name evidence="1" type="ORF">E3A20_19570</name>
</gene>
<name>A0A5C6M2D3_9PLAN</name>
<protein>
    <submittedName>
        <fullName evidence="1">Uncharacterized protein</fullName>
    </submittedName>
</protein>
<keyword evidence="2" id="KW-1185">Reference proteome</keyword>
<dbReference type="Proteomes" id="UP000321083">
    <property type="component" value="Unassembled WGS sequence"/>
</dbReference>
<dbReference type="InterPro" id="IPR016117">
    <property type="entry name" value="ArgJ-like_dom_sf"/>
</dbReference>
<comment type="caution">
    <text evidence="1">The sequence shown here is derived from an EMBL/GenBank/DDBJ whole genome shotgun (WGS) entry which is preliminary data.</text>
</comment>
<evidence type="ECO:0000313" key="2">
    <source>
        <dbReference type="Proteomes" id="UP000321083"/>
    </source>
</evidence>
<reference evidence="1 2" key="1">
    <citation type="submission" date="2019-08" db="EMBL/GenBank/DDBJ databases">
        <title>100 year-old enigma solved: identification of Planctomyces bekefii, the type genus and species of the phylum Planctomycetes.</title>
        <authorList>
            <person name="Svetlana D.N."/>
            <person name="Overmann J."/>
        </authorList>
    </citation>
    <scope>NUCLEOTIDE SEQUENCE [LARGE SCALE GENOMIC DNA]</scope>
    <source>
        <strain evidence="1">Phe10_nw2017</strain>
    </source>
</reference>
<accession>A0A5C6M2D3</accession>
<organism evidence="1 2">
    <name type="scientific">Planctomyces bekefii</name>
    <dbReference type="NCBI Taxonomy" id="1653850"/>
    <lineage>
        <taxon>Bacteria</taxon>
        <taxon>Pseudomonadati</taxon>
        <taxon>Planctomycetota</taxon>
        <taxon>Planctomycetia</taxon>
        <taxon>Planctomycetales</taxon>
        <taxon>Planctomycetaceae</taxon>
        <taxon>Planctomyces</taxon>
    </lineage>
</organism>
<dbReference type="AlphaFoldDB" id="A0A5C6M2D3"/>
<proteinExistence type="predicted"/>
<dbReference type="Gene3D" id="3.60.70.12">
    <property type="entry name" value="L-amino peptidase D-ALA esterase/amidase"/>
    <property type="match status" value="1"/>
</dbReference>
<dbReference type="EMBL" id="SRHE01000456">
    <property type="protein sequence ID" value="TWW08916.1"/>
    <property type="molecule type" value="Genomic_DNA"/>
</dbReference>
<dbReference type="SUPFAM" id="SSF56266">
    <property type="entry name" value="DmpA/ArgJ-like"/>
    <property type="match status" value="1"/>
</dbReference>